<protein>
    <submittedName>
        <fullName evidence="1">Uncharacterized protein</fullName>
    </submittedName>
</protein>
<evidence type="ECO:0000313" key="2">
    <source>
        <dbReference type="Proteomes" id="UP001163166"/>
    </source>
</evidence>
<dbReference type="EMBL" id="CP076676">
    <property type="protein sequence ID" value="UYO41894.1"/>
    <property type="molecule type" value="Genomic_DNA"/>
</dbReference>
<organism evidence="1 2">
    <name type="scientific">Rhodopseudomonas palustris</name>
    <dbReference type="NCBI Taxonomy" id="1076"/>
    <lineage>
        <taxon>Bacteria</taxon>
        <taxon>Pseudomonadati</taxon>
        <taxon>Pseudomonadota</taxon>
        <taxon>Alphaproteobacteria</taxon>
        <taxon>Hyphomicrobiales</taxon>
        <taxon>Nitrobacteraceae</taxon>
        <taxon>Rhodopseudomonas</taxon>
    </lineage>
</organism>
<gene>
    <name evidence="1" type="ORF">KQX62_11610</name>
</gene>
<reference evidence="1" key="1">
    <citation type="journal article" date="2022" name="Biol. Control">
        <title>In silico genomic analysis of Rhodopseudomonas palustris strains revealed potential biocontrol agents and crop yield enhancers.</title>
        <authorList>
            <person name="Surachat K."/>
            <person name="Kantachote D."/>
            <person name="Deachamag P."/>
            <person name="Wonglapsuwan M."/>
        </authorList>
    </citation>
    <scope>NUCLEOTIDE SEQUENCE</scope>
    <source>
        <strain evidence="1">TLS06</strain>
    </source>
</reference>
<dbReference type="Proteomes" id="UP001163166">
    <property type="component" value="Chromosome"/>
</dbReference>
<accession>A0AAX3E4F4</accession>
<proteinExistence type="predicted"/>
<dbReference type="AlphaFoldDB" id="A0AAX3E4F4"/>
<evidence type="ECO:0000313" key="1">
    <source>
        <dbReference type="EMBL" id="UYO41894.1"/>
    </source>
</evidence>
<sequence>MLPLLRFASGILVGVVGVHLLKQSKAPEAVKSFAQKARSGLDKAGEELREATVSGLSAVEKSSAALRSKLSSTADSSEAATDAAPNAAAAEIIPAPSADETAPNEKA</sequence>
<name>A0AAX3E4F4_RHOPL</name>